<dbReference type="RefSeq" id="XP_056858377.1">
    <property type="nucleotide sequence ID" value="XM_057002397.1"/>
</dbReference>
<evidence type="ECO:0000313" key="14">
    <source>
        <dbReference type="Proteomes" id="UP000504610"/>
    </source>
</evidence>
<comment type="cofactor">
    <cofactor evidence="1 12">
        <name>heme</name>
        <dbReference type="ChEBI" id="CHEBI:30413"/>
    </cofactor>
</comment>
<evidence type="ECO:0000256" key="13">
    <source>
        <dbReference type="RuleBase" id="RU000461"/>
    </source>
</evidence>
<comment type="subcellular location">
    <subcellularLocation>
        <location evidence="2">Membrane</location>
        <topology evidence="2">Single-pass membrane protein</topology>
    </subcellularLocation>
</comment>
<organism evidence="14 15">
    <name type="scientific">Raphanus sativus</name>
    <name type="common">Radish</name>
    <name type="synonym">Raphanus raphanistrum var. sativus</name>
    <dbReference type="NCBI Taxonomy" id="3726"/>
    <lineage>
        <taxon>Eukaryota</taxon>
        <taxon>Viridiplantae</taxon>
        <taxon>Streptophyta</taxon>
        <taxon>Embryophyta</taxon>
        <taxon>Tracheophyta</taxon>
        <taxon>Spermatophyta</taxon>
        <taxon>Magnoliopsida</taxon>
        <taxon>eudicotyledons</taxon>
        <taxon>Gunneridae</taxon>
        <taxon>Pentapetalae</taxon>
        <taxon>rosids</taxon>
        <taxon>malvids</taxon>
        <taxon>Brassicales</taxon>
        <taxon>Brassicaceae</taxon>
        <taxon>Brassiceae</taxon>
        <taxon>Raphanus</taxon>
    </lineage>
</organism>
<keyword evidence="14" id="KW-1185">Reference proteome</keyword>
<dbReference type="PANTHER" id="PTHR47947:SF62">
    <property type="entry name" value="CYTOCHROME P450, FAMILY 81, SUBFAMILY D, POLYPEPTIDE 5"/>
    <property type="match status" value="1"/>
</dbReference>
<dbReference type="Pfam" id="PF00067">
    <property type="entry name" value="p450"/>
    <property type="match status" value="2"/>
</dbReference>
<dbReference type="PROSITE" id="PS00086">
    <property type="entry name" value="CYTOCHROME_P450"/>
    <property type="match status" value="1"/>
</dbReference>
<evidence type="ECO:0000256" key="4">
    <source>
        <dbReference type="ARBA" id="ARBA00022617"/>
    </source>
</evidence>
<dbReference type="SUPFAM" id="SSF48264">
    <property type="entry name" value="Cytochrome P450"/>
    <property type="match status" value="1"/>
</dbReference>
<dbReference type="GO" id="GO:0016020">
    <property type="term" value="C:membrane"/>
    <property type="evidence" value="ECO:0007669"/>
    <property type="project" value="UniProtKB-SubCell"/>
</dbReference>
<gene>
    <name evidence="15" type="primary">LOC130507734</name>
</gene>
<dbReference type="InterPro" id="IPR001128">
    <property type="entry name" value="Cyt_P450"/>
</dbReference>
<dbReference type="GeneID" id="130507734"/>
<evidence type="ECO:0000256" key="3">
    <source>
        <dbReference type="ARBA" id="ARBA00010617"/>
    </source>
</evidence>
<keyword evidence="9 12" id="KW-0408">Iron</keyword>
<dbReference type="PANTHER" id="PTHR47947">
    <property type="entry name" value="CYTOCHROME P450 82C3-RELATED"/>
    <property type="match status" value="1"/>
</dbReference>
<dbReference type="InterPro" id="IPR017972">
    <property type="entry name" value="Cyt_P450_CS"/>
</dbReference>
<evidence type="ECO:0000256" key="9">
    <source>
        <dbReference type="ARBA" id="ARBA00023004"/>
    </source>
</evidence>
<keyword evidence="5" id="KW-0812">Transmembrane</keyword>
<evidence type="ECO:0000256" key="6">
    <source>
        <dbReference type="ARBA" id="ARBA00022723"/>
    </source>
</evidence>
<accession>A0A9W3D3P6</accession>
<keyword evidence="6 12" id="KW-0479">Metal-binding</keyword>
<evidence type="ECO:0000256" key="11">
    <source>
        <dbReference type="ARBA" id="ARBA00023136"/>
    </source>
</evidence>
<feature type="binding site" description="axial binding residue" evidence="12">
    <location>
        <position position="109"/>
    </location>
    <ligand>
        <name>heme</name>
        <dbReference type="ChEBI" id="CHEBI:30413"/>
    </ligand>
    <ligandPart>
        <name>Fe</name>
        <dbReference type="ChEBI" id="CHEBI:18248"/>
    </ligandPart>
</feature>
<dbReference type="Gene3D" id="1.10.630.10">
    <property type="entry name" value="Cytochrome P450"/>
    <property type="match status" value="2"/>
</dbReference>
<evidence type="ECO:0000256" key="1">
    <source>
        <dbReference type="ARBA" id="ARBA00001971"/>
    </source>
</evidence>
<evidence type="ECO:0000256" key="12">
    <source>
        <dbReference type="PIRSR" id="PIRSR602401-1"/>
    </source>
</evidence>
<proteinExistence type="inferred from homology"/>
<keyword evidence="8 13" id="KW-0560">Oxidoreductase</keyword>
<keyword evidence="7" id="KW-1133">Transmembrane helix</keyword>
<evidence type="ECO:0000256" key="5">
    <source>
        <dbReference type="ARBA" id="ARBA00022692"/>
    </source>
</evidence>
<dbReference type="AlphaFoldDB" id="A0A9W3D3P6"/>
<evidence type="ECO:0000313" key="15">
    <source>
        <dbReference type="RefSeq" id="XP_056858377.1"/>
    </source>
</evidence>
<keyword evidence="11" id="KW-0472">Membrane</keyword>
<dbReference type="InterPro" id="IPR002401">
    <property type="entry name" value="Cyt_P450_E_grp-I"/>
</dbReference>
<dbReference type="GO" id="GO:0004497">
    <property type="term" value="F:monooxygenase activity"/>
    <property type="evidence" value="ECO:0007669"/>
    <property type="project" value="UniProtKB-KW"/>
</dbReference>
<keyword evidence="10 13" id="KW-0503">Monooxygenase</keyword>
<name>A0A9W3D3P6_RAPSA</name>
<evidence type="ECO:0000256" key="7">
    <source>
        <dbReference type="ARBA" id="ARBA00022989"/>
    </source>
</evidence>
<keyword evidence="4 12" id="KW-0349">Heme</keyword>
<dbReference type="KEGG" id="rsz:130507734"/>
<dbReference type="OrthoDB" id="2789670at2759"/>
<dbReference type="PRINTS" id="PR00463">
    <property type="entry name" value="EP450I"/>
</dbReference>
<evidence type="ECO:0000256" key="2">
    <source>
        <dbReference type="ARBA" id="ARBA00004167"/>
    </source>
</evidence>
<comment type="similarity">
    <text evidence="3 13">Belongs to the cytochrome P450 family.</text>
</comment>
<sequence length="178" mass="20325">MILAGTDTSAATLEWAMSNLLNHPNVLKKAKTEIDEKIGLDRLIEEQDIVKLPYLQSIVSEKIAWWQGMMSHVTQSYWWEEPEKFKPERFEKEGEDKKLMSFGIGRRACPGLGLAQRLVTLALGSLVQCFEWERAGEEYVDMRETEKGITMRRATSLEVMCRARPIVDKILDASNSCS</sequence>
<dbReference type="InterPro" id="IPR036396">
    <property type="entry name" value="Cyt_P450_sf"/>
</dbReference>
<dbReference type="Proteomes" id="UP000504610">
    <property type="component" value="Unplaced"/>
</dbReference>
<dbReference type="GO" id="GO:0016705">
    <property type="term" value="F:oxidoreductase activity, acting on paired donors, with incorporation or reduction of molecular oxygen"/>
    <property type="evidence" value="ECO:0007669"/>
    <property type="project" value="InterPro"/>
</dbReference>
<dbReference type="GO" id="GO:0005506">
    <property type="term" value="F:iron ion binding"/>
    <property type="evidence" value="ECO:0007669"/>
    <property type="project" value="InterPro"/>
</dbReference>
<protein>
    <submittedName>
        <fullName evidence="15">Cytochrome P450 81D11-like</fullName>
    </submittedName>
</protein>
<dbReference type="InterPro" id="IPR050651">
    <property type="entry name" value="Plant_Cytochrome_P450_Monoox"/>
</dbReference>
<evidence type="ECO:0000256" key="10">
    <source>
        <dbReference type="ARBA" id="ARBA00023033"/>
    </source>
</evidence>
<dbReference type="GO" id="GO:0020037">
    <property type="term" value="F:heme binding"/>
    <property type="evidence" value="ECO:0007669"/>
    <property type="project" value="InterPro"/>
</dbReference>
<evidence type="ECO:0000256" key="8">
    <source>
        <dbReference type="ARBA" id="ARBA00023002"/>
    </source>
</evidence>
<dbReference type="PRINTS" id="PR00385">
    <property type="entry name" value="P450"/>
</dbReference>
<reference evidence="15" key="1">
    <citation type="submission" date="2025-08" db="UniProtKB">
        <authorList>
            <consortium name="RefSeq"/>
        </authorList>
    </citation>
    <scope>IDENTIFICATION</scope>
    <source>
        <tissue evidence="15">Leaf</tissue>
    </source>
</reference>